<dbReference type="Pfam" id="PF00443">
    <property type="entry name" value="UCH"/>
    <property type="match status" value="1"/>
</dbReference>
<dbReference type="InterPro" id="IPR038765">
    <property type="entry name" value="Papain-like_cys_pep_sf"/>
</dbReference>
<evidence type="ECO:0000256" key="8">
    <source>
        <dbReference type="SAM" id="MobiDB-lite"/>
    </source>
</evidence>
<dbReference type="EMBL" id="JAVFKY010000004">
    <property type="protein sequence ID" value="KAK5577390.1"/>
    <property type="molecule type" value="Genomic_DNA"/>
</dbReference>
<feature type="compositionally biased region" description="Low complexity" evidence="8">
    <location>
        <begin position="2694"/>
        <end position="2710"/>
    </location>
</feature>
<dbReference type="GO" id="GO:0016579">
    <property type="term" value="P:protein deubiquitination"/>
    <property type="evidence" value="ECO:0007669"/>
    <property type="project" value="InterPro"/>
</dbReference>
<dbReference type="InterPro" id="IPR016024">
    <property type="entry name" value="ARM-type_fold"/>
</dbReference>
<feature type="compositionally biased region" description="Polar residues" evidence="8">
    <location>
        <begin position="2680"/>
        <end position="2693"/>
    </location>
</feature>
<evidence type="ECO:0000256" key="7">
    <source>
        <dbReference type="ARBA" id="ARBA00022807"/>
    </source>
</evidence>
<feature type="compositionally biased region" description="Acidic residues" evidence="8">
    <location>
        <begin position="1948"/>
        <end position="1958"/>
    </location>
</feature>
<evidence type="ECO:0000256" key="6">
    <source>
        <dbReference type="ARBA" id="ARBA00022801"/>
    </source>
</evidence>
<comment type="caution">
    <text evidence="11">The sequence shown here is derived from an EMBL/GenBank/DDBJ whole genome shotgun (WGS) entry which is preliminary data.</text>
</comment>
<dbReference type="InterPro" id="IPR000626">
    <property type="entry name" value="Ubiquitin-like_dom"/>
</dbReference>
<dbReference type="Pfam" id="PF00240">
    <property type="entry name" value="ubiquitin"/>
    <property type="match status" value="1"/>
</dbReference>
<dbReference type="GO" id="GO:0004843">
    <property type="term" value="F:cysteine-type deubiquitinase activity"/>
    <property type="evidence" value="ECO:0007669"/>
    <property type="project" value="UniProtKB-EC"/>
</dbReference>
<evidence type="ECO:0000256" key="5">
    <source>
        <dbReference type="ARBA" id="ARBA00022786"/>
    </source>
</evidence>
<dbReference type="Pfam" id="PF12030">
    <property type="entry name" value="DUF3517"/>
    <property type="match status" value="1"/>
</dbReference>
<dbReference type="SUPFAM" id="SSF54001">
    <property type="entry name" value="Cysteine proteinases"/>
    <property type="match status" value="1"/>
</dbReference>
<dbReference type="SUPFAM" id="SSF48371">
    <property type="entry name" value="ARM repeat"/>
    <property type="match status" value="1"/>
</dbReference>
<name>A0AAN7TY81_9MYCE</name>
<keyword evidence="12" id="KW-1185">Reference proteome</keyword>
<dbReference type="GO" id="GO:0005829">
    <property type="term" value="C:cytosol"/>
    <property type="evidence" value="ECO:0007669"/>
    <property type="project" value="TreeGrafter"/>
</dbReference>
<gene>
    <name evidence="11" type="ORF">RB653_002331</name>
</gene>
<dbReference type="PROSITE" id="PS00972">
    <property type="entry name" value="USP_1"/>
    <property type="match status" value="1"/>
</dbReference>
<dbReference type="Gene3D" id="3.90.70.10">
    <property type="entry name" value="Cysteine proteinases"/>
    <property type="match status" value="1"/>
</dbReference>
<feature type="compositionally biased region" description="Polar residues" evidence="8">
    <location>
        <begin position="1959"/>
        <end position="1973"/>
    </location>
</feature>
<dbReference type="InterPro" id="IPR021905">
    <property type="entry name" value="DUF3517"/>
</dbReference>
<proteinExistence type="inferred from homology"/>
<evidence type="ECO:0000256" key="2">
    <source>
        <dbReference type="ARBA" id="ARBA00009085"/>
    </source>
</evidence>
<dbReference type="InterPro" id="IPR028889">
    <property type="entry name" value="USP"/>
</dbReference>
<dbReference type="CDD" id="cd17039">
    <property type="entry name" value="Ubl_ubiquitin_like"/>
    <property type="match status" value="1"/>
</dbReference>
<dbReference type="CDD" id="cd02659">
    <property type="entry name" value="peptidase_C19C"/>
    <property type="match status" value="1"/>
</dbReference>
<keyword evidence="7" id="KW-0788">Thiol protease</keyword>
<reference evidence="11 12" key="1">
    <citation type="submission" date="2023-11" db="EMBL/GenBank/DDBJ databases">
        <title>Dfirmibasis_genome.</title>
        <authorList>
            <person name="Edelbroek B."/>
            <person name="Kjellin J."/>
            <person name="Jerlstrom-Hultqvist J."/>
            <person name="Soderbom F."/>
        </authorList>
    </citation>
    <scope>NUCLEOTIDE SEQUENCE [LARGE SCALE GENOMIC DNA]</scope>
    <source>
        <strain evidence="11 12">TNS-C-14</strain>
    </source>
</reference>
<dbReference type="InterPro" id="IPR001394">
    <property type="entry name" value="Peptidase_C19_UCH"/>
</dbReference>
<dbReference type="PROSITE" id="PS50053">
    <property type="entry name" value="UBIQUITIN_2"/>
    <property type="match status" value="1"/>
</dbReference>
<feature type="region of interest" description="Disordered" evidence="8">
    <location>
        <begin position="1790"/>
        <end position="1817"/>
    </location>
</feature>
<accession>A0AAN7TY81</accession>
<dbReference type="EC" id="3.4.19.12" evidence="3"/>
<sequence>MSENRDVRYLVDFIKNIPNNESKEVIKVVEHVIQILDESEDFFYNFEKFSEIVEVLWFKVSQNPHQNELIQKVDSFFKKIMEVITNRLSQGEDFSPENLKILNLIFSPKPSGYRDYRYQENGDDISSKLSTFEATTFYENGGLKCLITRIQEFKNSFENLKKIVNTIKKITKKVEKFEGQIVEDLIKIVFQKILGATDEEFKNENKKDLDLIIKHLSGIVNNLQYEQNNNSALQDMIHQQSLLVSLKCFKSPSLFQRNAGLNDIIRFCKSENNNNNNSFMLRNQPFSIYVPPQKIVEWLKENQVVELLYGETSHIQLLQKCTDILKFLAEQKSFDRKYLDLVWSASEGKHETIENAIYDTIGTIAPLLPPEDIDYLFEKVQMIPYNHYTQITLNLVRSLTQRSSHQQQQITNSDGTTTTTMLTSKGLDIFWNLIQEDCDVSFEISEASLNTLQESLQYYPSQRGHYLGRCLDRIGNHHSVILCLRLLYQLINSFAEKKKKRDIHGNNSMMNNDVEMANVIENIDQKYHLVELLYKHLVYYTSQCKQLIINGNYYSDKGMMAMNVDGGSDQTHKQPYRPPPGFDDFTFAGGISHIAQIYDYLNFIRFIYEKSSLFLTNQHIDILWNVFVLEPVSNSDRTHFFTWTIEHLRLDEHQVLYFINKFQTLSFTNLDTTGFEFYKFCFNLIKSQNEYNNDNNNNNNIDDNIIGLDDLWRILLEAQNEQVGRAACSFIIEQYKDYKNPEEFLNTCMAKLSKVPINNGSSMDPINYMLVTRCLSLIKKYLEEFGSRSSDSFKKHFSPLITVRFSSQRNTFKLDVKSSESIGIIKQLVANFIKSSEHCICLTFQGKMMVDDCQTIEDFRVGNGDTINFQEIGEPRQPLTYGQPVSINFDQNNFALLFGLLNIQSIAQDVWDLLMLLPVNRHILSEITVDIVNSGIKQQTSTINWDNLFDPKSSYRLLYSLLIIESMVVNDSYHGDGDVIGGSLDGGSGSNEWKQKFISSGGSNHLIKILMTTDLQNPSRGNKRNTCLSVLLRIIYNILEANRFNFSAITSQQIAPADFLNRLIELTWNQVIPTIHEENLSTHETEDAMVVSHLMHLIVAILASNEQLFEVFAKNKNILEWISLVILDSKDTFIRDKAANGIRDICQYISPPISKRYFLEQFLNLLFKNVADDRQSSACQQFFEVLNYLLNDQVQSLVSDASTADVMTTSSIYSELLLKMVEMIKTQPIIESTAIYQPDVLLMGLLNLVKILIQDNNEFKLLAGQKGGLVKEIFHECLFNIATADNHGATCPPKCKTKESRDICFAVLLELAKGCEKNLREITTLLMEHHKPEEKRLLWSYYPAGNEKSTCGYVGLKNLGATCYINSLMQQLFMIPGFRYNIIQSEEKYNSPQEQQESLLYQLKIIFANLQESEKKSHDPKDFCLTYKYDGQPINTSIQMDADEFFNMLFDKLENTLKSTPQEKLLKDFFGGSSVNQFISQECNHVSEREEPFYTISVEVKNKKEIQESLQLFVESETLDGDNKYFCSSCSQKVKALMRRCIKDLPNTLIIHNKRFEFDLDLMKRTKLNDALRFPMTIDMEPYTKEYLERKEAIEKAKEKGEQIPEAASLHPPSYYQYELAGILVHTGTADSGHYYSYIKEREPNCEGQPRRWILFNDQATEVFNPEDISKACFGGYDQSDHGKGNFRGGPRVNNAYMLFYERSYIQGEMIKKYENVQPSEASKLVPKDMFSSVWKKNMKFLNDKNIFDPNYFSFLLNIIKLDESSLSLLDSNNKMDFISSQELLKGNNNAGSDSVDDLNNQKLSSTQDNESGAASENSGGAVGFYNGEFNQTMQSIELGTRFLVETLFHSKDRKMLGDTVNYLISLYERNLEACYWLLNTIVEQQGSDNSWIRQVLLTCVTFEPREALMKLLLSVIKTLIPSEKEKYGLDEDNEMMSENSGAPITSIDEDDEDDEDSMNTGTTKGKQKASSQMNYDQDEIFPSFSTLKKPKSIIFKFMDVFLDYIKEAPIHWKHFSYYFMFIKEFSLLGEEERKYLVNRNVIGRLIDFFLGDESQLSKTYPPHKKPKMGDKYNNPQFIYMIEAVNILVRSCHTRYSKMEFDKKGTYQNIPSQVCLNLIPMPENDMELLYDPVFVAKAIKENSLIKPITEIISYICFNDIDTTNTITQYIEGFDQGKTSLEVLLPLITLDDQCREERVDIAIPHYINILEENFKSRGSLPFLKSLVEAAQQYGFIADWFKKNFDRWVTSWLVGSEHSEVRSEAFTLLIHINQLTQEQPDHDAIIETFSFLCSVETIKYAKKICKKDKDHRGIFKFEYYFKLLRLSLVATECKQIFTQVATLFYGFITDIIFQQNEIDRNRQELTHFLVDVLRDQPDNIALLQKEPCSSKLMDYFISISTKEDLKQFNQKSLPSFYELLYILACDKHSFLEYVIGHPNFEWACKFLLCECGEYQDISVFLFNILELIPRAPKYAQALINHFLVFQNFFFYPTNSLKVMDILTFSKKEAIYFINSQGITVFSKFLSSSKDSQENTRQYPKAIDIIFKVLTLIRSPPSPSSQPDPSSSPKSNVIVIDEETSSSSNIQNPTNINVNELTTEVKILSTVLYSIMDNSEIVCQKAQKLLNFIAVESPDTTILTFSEFVTKWINKKNSMINNNINSINNNNMMNSINLVDSDPKQPSIPQFSHGNPSQHYPSPFVQSNQQPQSSPIQQSRLNQQLLTQFSFSETFFNALIDIVLMSMQSAASQNLNPSLEPKASISLGKLVKEILNINMEMGSRILSRVIDSLKIEDRNSVISHCIEHNYIGTSETSPTTPASLNSLYHLIKSFLQDKANEETVNNLCTDIEDKVTTAIVSIQSLENFNINEIDNHLLILTNALRQIQLLDNCYPNGKSKQSLSNTITSLNEFANKDCCNIQSENVRLFLTSFKSIRSPNN</sequence>
<dbReference type="Gene3D" id="3.10.20.90">
    <property type="entry name" value="Phosphatidylinositol 3-kinase Catalytic Subunit, Chain A, domain 1"/>
    <property type="match status" value="1"/>
</dbReference>
<dbReference type="InterPro" id="IPR056850">
    <property type="entry name" value="ARM_UBP34_24_USP9X_Y"/>
</dbReference>
<feature type="domain" description="Ubiquitin-like" evidence="9">
    <location>
        <begin position="801"/>
        <end position="867"/>
    </location>
</feature>
<dbReference type="SUPFAM" id="SSF54236">
    <property type="entry name" value="Ubiquitin-like"/>
    <property type="match status" value="1"/>
</dbReference>
<feature type="domain" description="USP" evidence="10">
    <location>
        <begin position="1354"/>
        <end position="1704"/>
    </location>
</feature>
<dbReference type="InterPro" id="IPR018200">
    <property type="entry name" value="USP_CS"/>
</dbReference>
<dbReference type="PROSITE" id="PS50235">
    <property type="entry name" value="USP_3"/>
    <property type="match status" value="1"/>
</dbReference>
<dbReference type="GO" id="GO:0005634">
    <property type="term" value="C:nucleus"/>
    <property type="evidence" value="ECO:0007669"/>
    <property type="project" value="TreeGrafter"/>
</dbReference>
<evidence type="ECO:0000256" key="4">
    <source>
        <dbReference type="ARBA" id="ARBA00022670"/>
    </source>
</evidence>
<dbReference type="Proteomes" id="UP001344447">
    <property type="component" value="Unassembled WGS sequence"/>
</dbReference>
<evidence type="ECO:0000313" key="11">
    <source>
        <dbReference type="EMBL" id="KAK5577390.1"/>
    </source>
</evidence>
<keyword evidence="4" id="KW-0645">Protease</keyword>
<evidence type="ECO:0000313" key="12">
    <source>
        <dbReference type="Proteomes" id="UP001344447"/>
    </source>
</evidence>
<evidence type="ECO:0000256" key="1">
    <source>
        <dbReference type="ARBA" id="ARBA00000707"/>
    </source>
</evidence>
<dbReference type="GO" id="GO:0006508">
    <property type="term" value="P:proteolysis"/>
    <property type="evidence" value="ECO:0007669"/>
    <property type="project" value="UniProtKB-KW"/>
</dbReference>
<protein>
    <recommendedName>
        <fullName evidence="3">ubiquitinyl hydrolase 1</fullName>
        <ecNumber evidence="3">3.4.19.12</ecNumber>
    </recommendedName>
</protein>
<dbReference type="FunFam" id="3.90.70.10:FF:000022">
    <property type="entry name" value="Ubiquitin carboxyl-terminal hydrolase 24"/>
    <property type="match status" value="1"/>
</dbReference>
<organism evidence="11 12">
    <name type="scientific">Dictyostelium firmibasis</name>
    <dbReference type="NCBI Taxonomy" id="79012"/>
    <lineage>
        <taxon>Eukaryota</taxon>
        <taxon>Amoebozoa</taxon>
        <taxon>Evosea</taxon>
        <taxon>Eumycetozoa</taxon>
        <taxon>Dictyostelia</taxon>
        <taxon>Dictyosteliales</taxon>
        <taxon>Dictyosteliaceae</taxon>
        <taxon>Dictyostelium</taxon>
    </lineage>
</organism>
<evidence type="ECO:0000256" key="3">
    <source>
        <dbReference type="ARBA" id="ARBA00012759"/>
    </source>
</evidence>
<dbReference type="PROSITE" id="PS00973">
    <property type="entry name" value="USP_2"/>
    <property type="match status" value="1"/>
</dbReference>
<dbReference type="InterPro" id="IPR029071">
    <property type="entry name" value="Ubiquitin-like_domsf"/>
</dbReference>
<dbReference type="PANTHER" id="PTHR24006:SF910">
    <property type="entry name" value="UBIQUITINYL HYDROLASE 1"/>
    <property type="match status" value="1"/>
</dbReference>
<evidence type="ECO:0000259" key="10">
    <source>
        <dbReference type="PROSITE" id="PS50235"/>
    </source>
</evidence>
<comment type="catalytic activity">
    <reaction evidence="1">
        <text>Thiol-dependent hydrolysis of ester, thioester, amide, peptide and isopeptide bonds formed by the C-terminal Gly of ubiquitin (a 76-residue protein attached to proteins as an intracellular targeting signal).</text>
        <dbReference type="EC" id="3.4.19.12"/>
    </reaction>
</comment>
<evidence type="ECO:0000259" key="9">
    <source>
        <dbReference type="PROSITE" id="PS50053"/>
    </source>
</evidence>
<dbReference type="SMART" id="SM00213">
    <property type="entry name" value="UBQ"/>
    <property type="match status" value="1"/>
</dbReference>
<dbReference type="Pfam" id="PF25010">
    <property type="entry name" value="ARM_UBP24_USP9X-Y"/>
    <property type="match status" value="1"/>
</dbReference>
<dbReference type="InterPro" id="IPR050164">
    <property type="entry name" value="Peptidase_C19"/>
</dbReference>
<keyword evidence="6" id="KW-0378">Hydrolase</keyword>
<comment type="similarity">
    <text evidence="2">Belongs to the peptidase C19 family.</text>
</comment>
<feature type="region of interest" description="Disordered" evidence="8">
    <location>
        <begin position="2668"/>
        <end position="2710"/>
    </location>
</feature>
<keyword evidence="5" id="KW-0833">Ubl conjugation pathway</keyword>
<feature type="region of interest" description="Disordered" evidence="8">
    <location>
        <begin position="1929"/>
        <end position="1973"/>
    </location>
</feature>
<dbReference type="PANTHER" id="PTHR24006">
    <property type="entry name" value="UBIQUITIN CARBOXYL-TERMINAL HYDROLASE"/>
    <property type="match status" value="1"/>
</dbReference>